<accession>A0A4Y7PKI4</accession>
<evidence type="ECO:0000256" key="1">
    <source>
        <dbReference type="SAM" id="MobiDB-lite"/>
    </source>
</evidence>
<dbReference type="AlphaFoldDB" id="A0A4Y7PKI4"/>
<reference evidence="2 3" key="1">
    <citation type="submission" date="2018-06" db="EMBL/GenBank/DDBJ databases">
        <title>A transcriptomic atlas of mushroom development highlights an independent origin of complex multicellularity.</title>
        <authorList>
            <consortium name="DOE Joint Genome Institute"/>
            <person name="Krizsan K."/>
            <person name="Almasi E."/>
            <person name="Merenyi Z."/>
            <person name="Sahu N."/>
            <person name="Viragh M."/>
            <person name="Koszo T."/>
            <person name="Mondo S."/>
            <person name="Kiss B."/>
            <person name="Balint B."/>
            <person name="Kues U."/>
            <person name="Barry K."/>
            <person name="Hegedus J.C."/>
            <person name="Henrissat B."/>
            <person name="Johnson J."/>
            <person name="Lipzen A."/>
            <person name="Ohm R."/>
            <person name="Nagy I."/>
            <person name="Pangilinan J."/>
            <person name="Yan J."/>
            <person name="Xiong Y."/>
            <person name="Grigoriev I.V."/>
            <person name="Hibbett D.S."/>
            <person name="Nagy L.G."/>
        </authorList>
    </citation>
    <scope>NUCLEOTIDE SEQUENCE [LARGE SCALE GENOMIC DNA]</scope>
    <source>
        <strain evidence="2 3">SZMC22713</strain>
    </source>
</reference>
<dbReference type="VEuPathDB" id="FungiDB:BD410DRAFT_796252"/>
<feature type="compositionally biased region" description="Polar residues" evidence="1">
    <location>
        <begin position="22"/>
        <end position="38"/>
    </location>
</feature>
<organism evidence="2 3">
    <name type="scientific">Rickenella mellea</name>
    <dbReference type="NCBI Taxonomy" id="50990"/>
    <lineage>
        <taxon>Eukaryota</taxon>
        <taxon>Fungi</taxon>
        <taxon>Dikarya</taxon>
        <taxon>Basidiomycota</taxon>
        <taxon>Agaricomycotina</taxon>
        <taxon>Agaricomycetes</taxon>
        <taxon>Hymenochaetales</taxon>
        <taxon>Rickenellaceae</taxon>
        <taxon>Rickenella</taxon>
    </lineage>
</organism>
<feature type="region of interest" description="Disordered" evidence="1">
    <location>
        <begin position="21"/>
        <end position="67"/>
    </location>
</feature>
<proteinExistence type="predicted"/>
<name>A0A4Y7PKI4_9AGAM</name>
<evidence type="ECO:0000313" key="3">
    <source>
        <dbReference type="Proteomes" id="UP000294933"/>
    </source>
</evidence>
<gene>
    <name evidence="2" type="ORF">BD410DRAFT_796252</name>
</gene>
<protein>
    <submittedName>
        <fullName evidence="2">Uncharacterized protein</fullName>
    </submittedName>
</protein>
<keyword evidence="3" id="KW-1185">Reference proteome</keyword>
<dbReference type="Proteomes" id="UP000294933">
    <property type="component" value="Unassembled WGS sequence"/>
</dbReference>
<sequence>MLGLSPTTRNKVLGRAEVVAAQANQPDNATSPATTTTADGGRVTPRIPTAAKGKRVDPRNRRAGIAP</sequence>
<evidence type="ECO:0000313" key="2">
    <source>
        <dbReference type="EMBL" id="TDL15618.1"/>
    </source>
</evidence>
<dbReference type="EMBL" id="ML170269">
    <property type="protein sequence ID" value="TDL15618.1"/>
    <property type="molecule type" value="Genomic_DNA"/>
</dbReference>